<keyword evidence="2" id="KW-0805">Transcription regulation</keyword>
<evidence type="ECO:0000256" key="3">
    <source>
        <dbReference type="ARBA" id="ARBA00023125"/>
    </source>
</evidence>
<protein>
    <submittedName>
        <fullName evidence="5">Transcriptional regulator</fullName>
    </submittedName>
</protein>
<dbReference type="Proteomes" id="UP000289856">
    <property type="component" value="Chromosome"/>
</dbReference>
<keyword evidence="6" id="KW-1185">Reference proteome</keyword>
<keyword evidence="4" id="KW-0804">Transcription</keyword>
<keyword evidence="3" id="KW-0238">DNA-binding</keyword>
<reference evidence="5 6" key="1">
    <citation type="submission" date="2019-01" db="EMBL/GenBank/DDBJ databases">
        <title>Complete genome sequence of Cohnella hallensis HS21 isolated from Korean fir (Abies koreana) rhizospheric soil.</title>
        <authorList>
            <person name="Jiang L."/>
            <person name="Kang S.W."/>
            <person name="Kim S."/>
            <person name="Jung J."/>
            <person name="Kim C.Y."/>
            <person name="Kim D.H."/>
            <person name="Kim S.W."/>
            <person name="Lee J."/>
        </authorList>
    </citation>
    <scope>NUCLEOTIDE SEQUENCE [LARGE SCALE GENOMIC DNA]</scope>
    <source>
        <strain evidence="5 6">HS21</strain>
    </source>
</reference>
<evidence type="ECO:0000313" key="6">
    <source>
        <dbReference type="Proteomes" id="UP000289856"/>
    </source>
</evidence>
<evidence type="ECO:0000256" key="1">
    <source>
        <dbReference type="ARBA" id="ARBA00011046"/>
    </source>
</evidence>
<dbReference type="GO" id="GO:0003677">
    <property type="term" value="F:DNA binding"/>
    <property type="evidence" value="ECO:0007669"/>
    <property type="project" value="UniProtKB-KW"/>
</dbReference>
<dbReference type="EMBL" id="AP019400">
    <property type="protein sequence ID" value="BBI30971.1"/>
    <property type="molecule type" value="Genomic_DNA"/>
</dbReference>
<dbReference type="Pfam" id="PF03965">
    <property type="entry name" value="Penicillinase_R"/>
    <property type="match status" value="1"/>
</dbReference>
<dbReference type="KEGG" id="cohn:KCTCHS21_03700"/>
<dbReference type="PIRSF" id="PIRSF019455">
    <property type="entry name" value="CopR_AtkY"/>
    <property type="match status" value="1"/>
</dbReference>
<dbReference type="GO" id="GO:0045892">
    <property type="term" value="P:negative regulation of DNA-templated transcription"/>
    <property type="evidence" value="ECO:0007669"/>
    <property type="project" value="InterPro"/>
</dbReference>
<dbReference type="Gene3D" id="1.10.10.10">
    <property type="entry name" value="Winged helix-like DNA-binding domain superfamily/Winged helix DNA-binding domain"/>
    <property type="match status" value="1"/>
</dbReference>
<dbReference type="SUPFAM" id="SSF46785">
    <property type="entry name" value="Winged helix' DNA-binding domain"/>
    <property type="match status" value="1"/>
</dbReference>
<accession>A0A3T1CYT6</accession>
<dbReference type="InterPro" id="IPR036390">
    <property type="entry name" value="WH_DNA-bd_sf"/>
</dbReference>
<sequence>MECLWEETPRTVMQIVNRLKEETGWAKSTITTLVSRMEAKGLLYYKDGRKAREYYPAITRNEAAISETESLLSRVYRGSVGMMMNTLVEKKPLTKNEIEELYAILQKAEEASE</sequence>
<evidence type="ECO:0000256" key="4">
    <source>
        <dbReference type="ARBA" id="ARBA00023163"/>
    </source>
</evidence>
<dbReference type="AlphaFoldDB" id="A0A3T1CYT6"/>
<proteinExistence type="inferred from homology"/>
<dbReference type="Gene3D" id="1.10.4040.10">
    <property type="entry name" value="Penicillinase repressor domain"/>
    <property type="match status" value="1"/>
</dbReference>
<organism evidence="5 6">
    <name type="scientific">Cohnella abietis</name>
    <dbReference type="NCBI Taxonomy" id="2507935"/>
    <lineage>
        <taxon>Bacteria</taxon>
        <taxon>Bacillati</taxon>
        <taxon>Bacillota</taxon>
        <taxon>Bacilli</taxon>
        <taxon>Bacillales</taxon>
        <taxon>Paenibacillaceae</taxon>
        <taxon>Cohnella</taxon>
    </lineage>
</organism>
<evidence type="ECO:0000256" key="2">
    <source>
        <dbReference type="ARBA" id="ARBA00023015"/>
    </source>
</evidence>
<dbReference type="InterPro" id="IPR036388">
    <property type="entry name" value="WH-like_DNA-bd_sf"/>
</dbReference>
<gene>
    <name evidence="5" type="ORF">KCTCHS21_03700</name>
</gene>
<comment type="similarity">
    <text evidence="1">Belongs to the BlaI transcriptional regulatory family.</text>
</comment>
<name>A0A3T1CYT6_9BACL</name>
<evidence type="ECO:0000313" key="5">
    <source>
        <dbReference type="EMBL" id="BBI30971.1"/>
    </source>
</evidence>
<dbReference type="InterPro" id="IPR005650">
    <property type="entry name" value="BlaI_family"/>
</dbReference>